<dbReference type="CDD" id="cd23995">
    <property type="entry name" value="Seipin_BSCL2_like"/>
    <property type="match status" value="1"/>
</dbReference>
<keyword evidence="2 8" id="KW-0812">Transmembrane</keyword>
<keyword evidence="4 8" id="KW-1133">Transmembrane helix</keyword>
<name>G0SAM5_CHATD</name>
<dbReference type="PANTHER" id="PTHR21212">
    <property type="entry name" value="BERNARDINELLI-SEIP CONGENITAL LIPODYSTROPHY 2 HOMOLOG BSCL2 PROTEIN"/>
    <property type="match status" value="1"/>
</dbReference>
<dbReference type="STRING" id="759272.G0SAM5"/>
<keyword evidence="5" id="KW-0443">Lipid metabolism</keyword>
<dbReference type="eggNOG" id="KOG4200">
    <property type="taxonomic scope" value="Eukaryota"/>
</dbReference>
<feature type="compositionally biased region" description="Low complexity" evidence="7">
    <location>
        <begin position="379"/>
        <end position="399"/>
    </location>
</feature>
<dbReference type="GO" id="GO:0005789">
    <property type="term" value="C:endoplasmic reticulum membrane"/>
    <property type="evidence" value="ECO:0007669"/>
    <property type="project" value="UniProtKB-SubCell"/>
</dbReference>
<dbReference type="PANTHER" id="PTHR21212:SF0">
    <property type="entry name" value="SEIPIN"/>
    <property type="match status" value="1"/>
</dbReference>
<dbReference type="InterPro" id="IPR009617">
    <property type="entry name" value="Seipin"/>
</dbReference>
<gene>
    <name evidence="9" type="ORF">CTHT_0042810</name>
</gene>
<dbReference type="OrthoDB" id="3990054at2759"/>
<proteinExistence type="predicted"/>
<evidence type="ECO:0000256" key="1">
    <source>
        <dbReference type="ARBA" id="ARBA00004477"/>
    </source>
</evidence>
<dbReference type="EMBL" id="GL988043">
    <property type="protein sequence ID" value="EGS19797.1"/>
    <property type="molecule type" value="Genomic_DNA"/>
</dbReference>
<protein>
    <recommendedName>
        <fullName evidence="11">Seipin-like protein</fullName>
    </recommendedName>
</protein>
<keyword evidence="6 8" id="KW-0472">Membrane</keyword>
<organism evidence="10">
    <name type="scientific">Chaetomium thermophilum (strain DSM 1495 / CBS 144.50 / IMI 039719)</name>
    <name type="common">Thermochaetoides thermophila</name>
    <dbReference type="NCBI Taxonomy" id="759272"/>
    <lineage>
        <taxon>Eukaryota</taxon>
        <taxon>Fungi</taxon>
        <taxon>Dikarya</taxon>
        <taxon>Ascomycota</taxon>
        <taxon>Pezizomycotina</taxon>
        <taxon>Sordariomycetes</taxon>
        <taxon>Sordariomycetidae</taxon>
        <taxon>Sordariales</taxon>
        <taxon>Chaetomiaceae</taxon>
        <taxon>Thermochaetoides</taxon>
    </lineage>
</organism>
<dbReference type="AlphaFoldDB" id="G0SAM5"/>
<feature type="transmembrane region" description="Helical" evidence="8">
    <location>
        <begin position="332"/>
        <end position="357"/>
    </location>
</feature>
<keyword evidence="10" id="KW-1185">Reference proteome</keyword>
<evidence type="ECO:0000313" key="10">
    <source>
        <dbReference type="Proteomes" id="UP000008066"/>
    </source>
</evidence>
<dbReference type="RefSeq" id="XP_006694682.1">
    <property type="nucleotide sequence ID" value="XM_006694619.1"/>
</dbReference>
<comment type="subcellular location">
    <subcellularLocation>
        <location evidence="1">Endoplasmic reticulum membrane</location>
        <topology evidence="1">Multi-pass membrane protein</topology>
    </subcellularLocation>
</comment>
<evidence type="ECO:0000256" key="6">
    <source>
        <dbReference type="ARBA" id="ARBA00023136"/>
    </source>
</evidence>
<keyword evidence="3" id="KW-0256">Endoplasmic reticulum</keyword>
<dbReference type="KEGG" id="cthr:CTHT_0042810"/>
<feature type="compositionally biased region" description="Basic and acidic residues" evidence="7">
    <location>
        <begin position="465"/>
        <end position="476"/>
    </location>
</feature>
<dbReference type="GO" id="GO:0006629">
    <property type="term" value="P:lipid metabolic process"/>
    <property type="evidence" value="ECO:0007669"/>
    <property type="project" value="UniProtKB-KW"/>
</dbReference>
<feature type="transmembrane region" description="Helical" evidence="8">
    <location>
        <begin position="77"/>
        <end position="100"/>
    </location>
</feature>
<dbReference type="Proteomes" id="UP000008066">
    <property type="component" value="Unassembled WGS sequence"/>
</dbReference>
<evidence type="ECO:0000256" key="4">
    <source>
        <dbReference type="ARBA" id="ARBA00022989"/>
    </source>
</evidence>
<evidence type="ECO:0000256" key="8">
    <source>
        <dbReference type="SAM" id="Phobius"/>
    </source>
</evidence>
<dbReference type="OMA" id="FRWWRTA"/>
<dbReference type="Pfam" id="PF06775">
    <property type="entry name" value="Seipin"/>
    <property type="match status" value="1"/>
</dbReference>
<feature type="region of interest" description="Disordered" evidence="7">
    <location>
        <begin position="368"/>
        <end position="548"/>
    </location>
</feature>
<reference evidence="9 10" key="1">
    <citation type="journal article" date="2011" name="Cell">
        <title>Insight into structure and assembly of the nuclear pore complex by utilizing the genome of a eukaryotic thermophile.</title>
        <authorList>
            <person name="Amlacher S."/>
            <person name="Sarges P."/>
            <person name="Flemming D."/>
            <person name="van Noort V."/>
            <person name="Kunze R."/>
            <person name="Devos D.P."/>
            <person name="Arumugam M."/>
            <person name="Bork P."/>
            <person name="Hurt E."/>
        </authorList>
    </citation>
    <scope>NUCLEOTIDE SEQUENCE [LARGE SCALE GENOMIC DNA]</scope>
    <source>
        <strain evidence="10">DSM 1495 / CBS 144.50 / IMI 039719</strain>
    </source>
</reference>
<dbReference type="GeneID" id="18258319"/>
<dbReference type="GO" id="GO:0140042">
    <property type="term" value="P:lipid droplet formation"/>
    <property type="evidence" value="ECO:0007669"/>
    <property type="project" value="UniProtKB-ARBA"/>
</dbReference>
<evidence type="ECO:0000313" key="9">
    <source>
        <dbReference type="EMBL" id="EGS19797.1"/>
    </source>
</evidence>
<evidence type="ECO:0000256" key="7">
    <source>
        <dbReference type="SAM" id="MobiDB-lite"/>
    </source>
</evidence>
<evidence type="ECO:0000256" key="3">
    <source>
        <dbReference type="ARBA" id="ARBA00022824"/>
    </source>
</evidence>
<accession>G0SAM5</accession>
<sequence length="548" mass="60150">MPPFSLQGPDPRRHHLDLFNNPIFSHAANIPGSYYHQQHMIDDDNKSAPPGGIQSYISRFIDKTVAFISSDGFKKGVLLTVLCITALTLLFPAAGLYIVFYNKYMPAQVTTVPVHLQYGYGPNPFGIAPIEPPKRVYKHLSYDITVSLTLPRSPSNLNRGNFMLALHLLTPTNPSATKKTNPAQQLPYVTFSPPPPSENPSASSLAVHYQPTRIDMPTFLSKHHILYTVTRPALVPYFDPLTSLASRLFFLFYHVLFPDTSSTVRLDVPMAEHLPLSFPWPPDNPDAKAPEPTTLLLEVQAGQGLQVYQASVTFTARLRGLRWFMFRWWRTAFVLGTGLIWALEVLSLCIPFGYAWALVGDDVKGDKEEQEASKRPRISKALLPKGPSSSSGSSVSKPALPEPSGPSRGRSRKRSRGRRRGAKQEGSSSPATKSGISSPSSSVSGSRIKGKGKQKGESNSDTEEGFSKLHTPSDTDIKEEEDDKALLASLPEYRPTEGVGSGSLREEEGEEREGSDREEPIVATSSSHEATGGQARRRNVSGEAVETI</sequence>
<evidence type="ECO:0000256" key="2">
    <source>
        <dbReference type="ARBA" id="ARBA00022692"/>
    </source>
</evidence>
<dbReference type="HOGENOM" id="CLU_496951_0_0_1"/>
<feature type="compositionally biased region" description="Basic residues" evidence="7">
    <location>
        <begin position="409"/>
        <end position="421"/>
    </location>
</feature>
<evidence type="ECO:0008006" key="11">
    <source>
        <dbReference type="Google" id="ProtNLM"/>
    </source>
</evidence>
<evidence type="ECO:0000256" key="5">
    <source>
        <dbReference type="ARBA" id="ARBA00023098"/>
    </source>
</evidence>
<feature type="compositionally biased region" description="Low complexity" evidence="7">
    <location>
        <begin position="426"/>
        <end position="447"/>
    </location>
</feature>